<feature type="compositionally biased region" description="Polar residues" evidence="1">
    <location>
        <begin position="8"/>
        <end position="19"/>
    </location>
</feature>
<evidence type="ECO:0008006" key="4">
    <source>
        <dbReference type="Google" id="ProtNLM"/>
    </source>
</evidence>
<dbReference type="GO" id="GO:0042138">
    <property type="term" value="P:meiotic DNA double-strand break formation"/>
    <property type="evidence" value="ECO:0007669"/>
    <property type="project" value="InterPro"/>
</dbReference>
<dbReference type="GO" id="GO:0007131">
    <property type="term" value="P:reciprocal meiotic recombination"/>
    <property type="evidence" value="ECO:0007669"/>
    <property type="project" value="TreeGrafter"/>
</dbReference>
<feature type="region of interest" description="Disordered" evidence="1">
    <location>
        <begin position="623"/>
        <end position="694"/>
    </location>
</feature>
<dbReference type="GeneTree" id="ENSGT00390000009327"/>
<feature type="compositionally biased region" description="Low complexity" evidence="1">
    <location>
        <begin position="98"/>
        <end position="116"/>
    </location>
</feature>
<proteinExistence type="predicted"/>
<dbReference type="PANTHER" id="PTHR14652">
    <property type="entry name" value="TYPE 2 DNA TOPOISOMERASE 6 SUBUNIT B-LIKE"/>
    <property type="match status" value="1"/>
</dbReference>
<dbReference type="InterPro" id="IPR028040">
    <property type="entry name" value="TopoVIB-like"/>
</dbReference>
<evidence type="ECO:0000313" key="2">
    <source>
        <dbReference type="Ensembl" id="ENSJJAP00000014101.1"/>
    </source>
</evidence>
<name>A0A8C5KYA8_JACJA</name>
<feature type="region of interest" description="Disordered" evidence="1">
    <location>
        <begin position="1"/>
        <end position="20"/>
    </location>
</feature>
<feature type="region of interest" description="Disordered" evidence="1">
    <location>
        <begin position="95"/>
        <end position="117"/>
    </location>
</feature>
<dbReference type="Proteomes" id="UP000694385">
    <property type="component" value="Unassembled WGS sequence"/>
</dbReference>
<dbReference type="PANTHER" id="PTHR14652:SF2">
    <property type="entry name" value="TYPE 2 DNA TOPOISOMERASE 6 SUBUNIT B-LIKE"/>
    <property type="match status" value="1"/>
</dbReference>
<protein>
    <recommendedName>
        <fullName evidence="4">Type 2 DNA topoisomerase 6 subunit B-like</fullName>
    </recommendedName>
</protein>
<reference evidence="2" key="2">
    <citation type="submission" date="2025-09" db="UniProtKB">
        <authorList>
            <consortium name="Ensembl"/>
        </authorList>
    </citation>
    <scope>IDENTIFICATION</scope>
</reference>
<evidence type="ECO:0000313" key="3">
    <source>
        <dbReference type="Proteomes" id="UP000694385"/>
    </source>
</evidence>
<gene>
    <name evidence="2" type="primary">Top6bl</name>
</gene>
<sequence>MWAVRWSRASSGIPHQTSAHGWGRALENARGGQNALKRAKGCVSAGPWEKSPWVEPAGPFLPLAANPGFGPRALTGYATCPPTLAGRGGCAGAGARGGASARLEPPTRARAPAPGRDLTPAPRGRACCRMEGTALAVCEILKYLIIHWKCQTTISKRALLEGQLVISIEALSSKHQPHSLHCIATISSAGSICGGLVLKKFLKEIQSILPRLSAKLTCTSEESNCFQDTSRVTPFQIIFEVDEKLRTLKTGCLVIKQFLHKIVIVHHKVNCPSFFTSSAPSSFFAKNEPTLSLSNGIALVTDNQHYMSKPKLSTTESHCSRIHPVLGHPVALNIPDDMAGMDLLGQLVLTPAAALCPSPKVFPSHLNRIASLLYIFLYGPLGLPLVSSNQEQPSTTVFKDTSYFINWKKYHLCMVPNLDLHLDRDFVLPDVSYQVKSSEETQPQDVDPQGSTLLLFLFVDFRSGIPVQKMEIWGVHTLLTAHLSAILMESHSMVQDSIQITVDQVLEQHHQATKAQQNLQASLAVAVTSIMSVVTGSTCSSFRRTCLQGLQAADTQEFGTKLHKIFHDITQHRFLHHCSCDKEQQVTPERRDSAQRTEDALEKSSAQACFLLDTGGQVDKKKLKSSFRQGAEEMHSAQDLGPPQATVRRLEPPAASLTASGGQARAAAGEASLGSSLEVTRRARGGGAGSGPLSWSAHRDPLRFHRTRCGCRRSPICRSG</sequence>
<organism evidence="2 3">
    <name type="scientific">Jaculus jaculus</name>
    <name type="common">Lesser Egyptian jerboa</name>
    <dbReference type="NCBI Taxonomy" id="51337"/>
    <lineage>
        <taxon>Eukaryota</taxon>
        <taxon>Metazoa</taxon>
        <taxon>Chordata</taxon>
        <taxon>Craniata</taxon>
        <taxon>Vertebrata</taxon>
        <taxon>Euteleostomi</taxon>
        <taxon>Mammalia</taxon>
        <taxon>Eutheria</taxon>
        <taxon>Euarchontoglires</taxon>
        <taxon>Glires</taxon>
        <taxon>Rodentia</taxon>
        <taxon>Myomorpha</taxon>
        <taxon>Dipodoidea</taxon>
        <taxon>Dipodidae</taxon>
        <taxon>Dipodinae</taxon>
        <taxon>Jaculus</taxon>
    </lineage>
</organism>
<dbReference type="Ensembl" id="ENSJJAT00000020595.1">
    <property type="protein sequence ID" value="ENSJJAP00000014101.1"/>
    <property type="gene ID" value="ENSJJAG00000016640.1"/>
</dbReference>
<feature type="compositionally biased region" description="Low complexity" evidence="1">
    <location>
        <begin position="659"/>
        <end position="676"/>
    </location>
</feature>
<reference evidence="2" key="1">
    <citation type="submission" date="2025-08" db="UniProtKB">
        <authorList>
            <consortium name="Ensembl"/>
        </authorList>
    </citation>
    <scope>IDENTIFICATION</scope>
</reference>
<evidence type="ECO:0000256" key="1">
    <source>
        <dbReference type="SAM" id="MobiDB-lite"/>
    </source>
</evidence>
<accession>A0A8C5KYA8</accession>
<keyword evidence="3" id="KW-1185">Reference proteome</keyword>
<dbReference type="Pfam" id="PF15091">
    <property type="entry name" value="DUF4554"/>
    <property type="match status" value="1"/>
</dbReference>
<dbReference type="AlphaFoldDB" id="A0A8C5KYA8"/>